<gene>
    <name evidence="1" type="ORF">INP51_05195</name>
</gene>
<accession>A0A7M2RJ65</accession>
<keyword evidence="2" id="KW-1185">Reference proteome</keyword>
<evidence type="ECO:0000313" key="1">
    <source>
        <dbReference type="EMBL" id="QOV20345.1"/>
    </source>
</evidence>
<dbReference type="PANTHER" id="PTHR43649:SF12">
    <property type="entry name" value="DIACETYLCHITOBIOSE BINDING PROTEIN DASA"/>
    <property type="match status" value="1"/>
</dbReference>
<dbReference type="KEGG" id="bliq:INP51_05195"/>
<dbReference type="Proteomes" id="UP000593601">
    <property type="component" value="Chromosome"/>
</dbReference>
<dbReference type="SUPFAM" id="SSF53850">
    <property type="entry name" value="Periplasmic binding protein-like II"/>
    <property type="match status" value="1"/>
</dbReference>
<organism evidence="1 2">
    <name type="scientific">Blautia liquoris</name>
    <dbReference type="NCBI Taxonomy" id="2779518"/>
    <lineage>
        <taxon>Bacteria</taxon>
        <taxon>Bacillati</taxon>
        <taxon>Bacillota</taxon>
        <taxon>Clostridia</taxon>
        <taxon>Lachnospirales</taxon>
        <taxon>Lachnospiraceae</taxon>
        <taxon>Blautia</taxon>
    </lineage>
</organism>
<dbReference type="RefSeq" id="WP_193736665.1">
    <property type="nucleotide sequence ID" value="NZ_CP063304.1"/>
</dbReference>
<dbReference type="EMBL" id="CP063304">
    <property type="protein sequence ID" value="QOV20345.1"/>
    <property type="molecule type" value="Genomic_DNA"/>
</dbReference>
<proteinExistence type="predicted"/>
<protein>
    <submittedName>
        <fullName evidence="1">Extracellular solute-binding protein</fullName>
    </submittedName>
</protein>
<dbReference type="InterPro" id="IPR050490">
    <property type="entry name" value="Bact_solute-bd_prot1"/>
</dbReference>
<sequence length="560" mass="62824">MGKRKWNIILGTMILGFGLILTGCGEKQKKSTDTGDQNSEKKLTVAIQTSSFVTDYEDNFFTKYLEKKTGIDLTFYQMPADASEFRTKVSLMVTNGEEMPDVIICDNCLTPETILDYGSKGAFIPLNDYIYDEKKSPNFNKIPKEDQDVILQAITNADGKIYSLPKYEPETWNLTPYRMYINGSWLKKLNLQPPETTEELYQVLKAFREQDPNGNGQNDEIGAYGFLNGGYGEASPWALMNSFVFYNGGGQNGGLSLDENGKVIAPFTTEEWKDGLRYMNQLYEEGLMPASVFTDDDTQFKATLNAETNVVGFVSSGSTSVWGDATKSINFQEMDIIKPLKGPKGVAYTPYSSYSPSNAFFITSACKDPDLAFLLGDTLLDNETGLVARYGEEGVDWSREESDMEGNSSVAVYSGMYDKLSLVTTSNLWVEQQNQTWRNVNPRYASLKQGTTVGNKLIPFDPDSKNDQLGLVNLENYYPAHPEEILPLLHYSEEEAAAVTQALTSIPDYIKQSTSEFVIGQRNIDSDWENYKKELDSMGLSEWIKNAQSAYERMKKQEAK</sequence>
<name>A0A7M2RJ65_9FIRM</name>
<dbReference type="PROSITE" id="PS51257">
    <property type="entry name" value="PROKAR_LIPOPROTEIN"/>
    <property type="match status" value="1"/>
</dbReference>
<dbReference type="AlphaFoldDB" id="A0A7M2RJ65"/>
<dbReference type="Gene3D" id="3.40.190.10">
    <property type="entry name" value="Periplasmic binding protein-like II"/>
    <property type="match status" value="2"/>
</dbReference>
<dbReference type="PANTHER" id="PTHR43649">
    <property type="entry name" value="ARABINOSE-BINDING PROTEIN-RELATED"/>
    <property type="match status" value="1"/>
</dbReference>
<reference evidence="1 2" key="1">
    <citation type="submission" date="2020-10" db="EMBL/GenBank/DDBJ databases">
        <title>Blautia liquoris sp.nov., isolated from the mud in a fermentation cellar used for the production of Chinese strong-flavoured liquor.</title>
        <authorList>
            <person name="Lu L."/>
        </authorList>
    </citation>
    <scope>NUCLEOTIDE SEQUENCE [LARGE SCALE GENOMIC DNA]</scope>
    <source>
        <strain evidence="1 2">LZLJ-3</strain>
    </source>
</reference>
<evidence type="ECO:0000313" key="2">
    <source>
        <dbReference type="Proteomes" id="UP000593601"/>
    </source>
</evidence>